<keyword evidence="9" id="KW-0732">Signal</keyword>
<dbReference type="GO" id="GO:0004503">
    <property type="term" value="F:tyrosinase activity"/>
    <property type="evidence" value="ECO:0007669"/>
    <property type="project" value="UniProtKB-EC"/>
</dbReference>
<comment type="catalytic activity">
    <reaction evidence="6">
        <text>2 L-dopa + O2 = 2 L-dopaquinone + 2 H2O</text>
        <dbReference type="Rhea" id="RHEA:34287"/>
        <dbReference type="ChEBI" id="CHEBI:15377"/>
        <dbReference type="ChEBI" id="CHEBI:15379"/>
        <dbReference type="ChEBI" id="CHEBI:57504"/>
        <dbReference type="ChEBI" id="CHEBI:57924"/>
        <dbReference type="EC" id="1.14.18.1"/>
    </reaction>
</comment>
<dbReference type="SUPFAM" id="SSF48056">
    <property type="entry name" value="Di-copper centre-containing domain"/>
    <property type="match status" value="1"/>
</dbReference>
<dbReference type="PRINTS" id="PR00092">
    <property type="entry name" value="TYROSINASE"/>
</dbReference>
<evidence type="ECO:0000256" key="2">
    <source>
        <dbReference type="ARBA" id="ARBA00011906"/>
    </source>
</evidence>
<keyword evidence="3" id="KW-0479">Metal-binding</keyword>
<feature type="domain" description="Tyrosinase copper-binding" evidence="10">
    <location>
        <begin position="106"/>
        <end position="123"/>
    </location>
</feature>
<evidence type="ECO:0000259" key="10">
    <source>
        <dbReference type="PROSITE" id="PS00497"/>
    </source>
</evidence>
<evidence type="ECO:0000256" key="8">
    <source>
        <dbReference type="SAM" id="MobiDB-lite"/>
    </source>
</evidence>
<comment type="catalytic activity">
    <reaction evidence="7">
        <text>L-tyrosine + O2 = L-dopaquinone + H2O</text>
        <dbReference type="Rhea" id="RHEA:18117"/>
        <dbReference type="ChEBI" id="CHEBI:15377"/>
        <dbReference type="ChEBI" id="CHEBI:15379"/>
        <dbReference type="ChEBI" id="CHEBI:57924"/>
        <dbReference type="ChEBI" id="CHEBI:58315"/>
        <dbReference type="EC" id="1.14.18.1"/>
    </reaction>
</comment>
<dbReference type="STRING" id="1531966.A0A0A1T2S7"/>
<dbReference type="HOGENOM" id="CLU_013691_2_0_1"/>
<evidence type="ECO:0000256" key="6">
    <source>
        <dbReference type="ARBA" id="ARBA00048233"/>
    </source>
</evidence>
<dbReference type="Pfam" id="PF00264">
    <property type="entry name" value="Tyrosinase"/>
    <property type="match status" value="1"/>
</dbReference>
<dbReference type="GO" id="GO:0046872">
    <property type="term" value="F:metal ion binding"/>
    <property type="evidence" value="ECO:0007669"/>
    <property type="project" value="UniProtKB-KW"/>
</dbReference>
<evidence type="ECO:0000256" key="7">
    <source>
        <dbReference type="ARBA" id="ARBA00048881"/>
    </source>
</evidence>
<dbReference type="EC" id="1.14.18.1" evidence="2"/>
<organism evidence="12 13">
    <name type="scientific">[Torrubiella] hemipterigena</name>
    <dbReference type="NCBI Taxonomy" id="1531966"/>
    <lineage>
        <taxon>Eukaryota</taxon>
        <taxon>Fungi</taxon>
        <taxon>Dikarya</taxon>
        <taxon>Ascomycota</taxon>
        <taxon>Pezizomycotina</taxon>
        <taxon>Sordariomycetes</taxon>
        <taxon>Hypocreomycetidae</taxon>
        <taxon>Hypocreales</taxon>
        <taxon>Clavicipitaceae</taxon>
        <taxon>Clavicipitaceae incertae sedis</taxon>
        <taxon>'Torrubiella' clade</taxon>
    </lineage>
</organism>
<comment type="similarity">
    <text evidence="1">Belongs to the tyrosinase family.</text>
</comment>
<dbReference type="PANTHER" id="PTHR11474">
    <property type="entry name" value="TYROSINASE FAMILY MEMBER"/>
    <property type="match status" value="1"/>
</dbReference>
<keyword evidence="13" id="KW-1185">Reference proteome</keyword>
<dbReference type="PROSITE" id="PS00498">
    <property type="entry name" value="TYROSINASE_2"/>
    <property type="match status" value="1"/>
</dbReference>
<keyword evidence="5" id="KW-0470">Melanin biosynthesis</keyword>
<feature type="region of interest" description="Disordered" evidence="8">
    <location>
        <begin position="207"/>
        <end position="232"/>
    </location>
</feature>
<dbReference type="InterPro" id="IPR050316">
    <property type="entry name" value="Tyrosinase/Hemocyanin"/>
</dbReference>
<reference evidence="12 13" key="1">
    <citation type="journal article" date="2015" name="Genome Announc.">
        <title>Draft Genome Sequence and Gene Annotation of the Entomopathogenic Fungus Verticillium hemipterigenum.</title>
        <authorList>
            <person name="Horn F."/>
            <person name="Habel A."/>
            <person name="Scharf D.H."/>
            <person name="Dworschak J."/>
            <person name="Brakhage A.A."/>
            <person name="Guthke R."/>
            <person name="Hertweck C."/>
            <person name="Linde J."/>
        </authorList>
    </citation>
    <scope>NUCLEOTIDE SEQUENCE [LARGE SCALE GENOMIC DNA]</scope>
</reference>
<evidence type="ECO:0000256" key="9">
    <source>
        <dbReference type="SAM" id="SignalP"/>
    </source>
</evidence>
<evidence type="ECO:0000259" key="11">
    <source>
        <dbReference type="PROSITE" id="PS00498"/>
    </source>
</evidence>
<dbReference type="GO" id="GO:0042438">
    <property type="term" value="P:melanin biosynthetic process"/>
    <property type="evidence" value="ECO:0007669"/>
    <property type="project" value="UniProtKB-KW"/>
</dbReference>
<dbReference type="EMBL" id="CDHN01000003">
    <property type="protein sequence ID" value="CEJ91506.1"/>
    <property type="molecule type" value="Genomic_DNA"/>
</dbReference>
<name>A0A0A1T2S7_9HYPO</name>
<feature type="compositionally biased region" description="Polar residues" evidence="8">
    <location>
        <begin position="211"/>
        <end position="232"/>
    </location>
</feature>
<dbReference type="Proteomes" id="UP000039046">
    <property type="component" value="Unassembled WGS sequence"/>
</dbReference>
<dbReference type="InterPro" id="IPR008922">
    <property type="entry name" value="Di-copper_centre_dom_sf"/>
</dbReference>
<accession>A0A0A1T2S7</accession>
<sequence length="569" mass="62358">MRTGIALSLAASSLIALVAAQDKYEITGVPHTDDGPVGVRRDIEDLQAEAGPQWDLYIRALTALKSRDYDDQLSFFQIAGVHGLPFIEWGHAGGQRGNGWLGYCPHGEGLFLPWHRPYVLLYEQELVAAAKEIALEYPESVRDKYVQAANDLRSPYWDWAKTSAVPPSTVPTQITINMPSDNGTTATSVDNPLRGFDYPAEARQGKLGRFPSSQRTTRCSSNGRSYPNSANANLRSRNLKSNLYAVYTYATTFSQFSRNANRGLGLEQIHDWIHLDAPCGESFFDIGTSGFDPLFMLHHTNVDRLWAYFQYMKPAAANLDTRYYGQSRWDTPQGTIITSASPLSPFFDGDDKFHTSDSVVSINGFGYTYDGLNYWNMTADDLKTAATSKINALYGNGNNGNNNNNNNPPATNPWSGFPGFPNGFPNRKRGNNNNFQGKGTNTQYFASIQLERAEVERPASVDVYIAGQRAGGLVLMSHPASGELKGGFTVESPVATAFSMLGNNDRSLSLLEKFVTVKITKPDGTVIPLQTVPSLKIALEKVDVEMPKSASELPKASNTESIAIAAKSA</sequence>
<evidence type="ECO:0000256" key="1">
    <source>
        <dbReference type="ARBA" id="ARBA00009928"/>
    </source>
</evidence>
<feature type="domain" description="Tyrosinase copper-binding" evidence="11">
    <location>
        <begin position="292"/>
        <end position="303"/>
    </location>
</feature>
<dbReference type="InterPro" id="IPR002227">
    <property type="entry name" value="Tyrosinase_Cu-bd"/>
</dbReference>
<proteinExistence type="inferred from homology"/>
<evidence type="ECO:0000256" key="3">
    <source>
        <dbReference type="ARBA" id="ARBA00022723"/>
    </source>
</evidence>
<feature type="signal peptide" evidence="9">
    <location>
        <begin position="1"/>
        <end position="20"/>
    </location>
</feature>
<dbReference type="Gene3D" id="1.10.1280.10">
    <property type="entry name" value="Di-copper center containing domain from catechol oxidase"/>
    <property type="match status" value="1"/>
</dbReference>
<protein>
    <recommendedName>
        <fullName evidence="2">tyrosinase</fullName>
        <ecNumber evidence="2">1.14.18.1</ecNumber>
    </recommendedName>
</protein>
<evidence type="ECO:0000313" key="13">
    <source>
        <dbReference type="Proteomes" id="UP000039046"/>
    </source>
</evidence>
<feature type="chain" id="PRO_5001989792" description="tyrosinase" evidence="9">
    <location>
        <begin position="21"/>
        <end position="569"/>
    </location>
</feature>
<dbReference type="PANTHER" id="PTHR11474:SF76">
    <property type="entry name" value="SHKT DOMAIN-CONTAINING PROTEIN"/>
    <property type="match status" value="1"/>
</dbReference>
<dbReference type="AlphaFoldDB" id="A0A0A1T2S7"/>
<evidence type="ECO:0000256" key="4">
    <source>
        <dbReference type="ARBA" id="ARBA00023008"/>
    </source>
</evidence>
<keyword evidence="4" id="KW-0186">Copper</keyword>
<dbReference type="PROSITE" id="PS00497">
    <property type="entry name" value="TYROSINASE_1"/>
    <property type="match status" value="1"/>
</dbReference>
<dbReference type="OrthoDB" id="6132182at2759"/>
<evidence type="ECO:0000256" key="5">
    <source>
        <dbReference type="ARBA" id="ARBA00023101"/>
    </source>
</evidence>
<evidence type="ECO:0000313" key="12">
    <source>
        <dbReference type="EMBL" id="CEJ91506.1"/>
    </source>
</evidence>
<gene>
    <name evidence="12" type="ORF">VHEMI07210</name>
</gene>